<name>A0A453DW71_AEGTS</name>
<reference evidence="3" key="2">
    <citation type="journal article" date="2017" name="Nat. Plants">
        <title>The Aegilops tauschii genome reveals multiple impacts of transposons.</title>
        <authorList>
            <person name="Zhao G."/>
            <person name="Zou C."/>
            <person name="Li K."/>
            <person name="Wang K."/>
            <person name="Li T."/>
            <person name="Gao L."/>
            <person name="Zhang X."/>
            <person name="Wang H."/>
            <person name="Yang Z."/>
            <person name="Liu X."/>
            <person name="Jiang W."/>
            <person name="Mao L."/>
            <person name="Kong X."/>
            <person name="Jiao Y."/>
            <person name="Jia J."/>
        </authorList>
    </citation>
    <scope>NUCLEOTIDE SEQUENCE [LARGE SCALE GENOMIC DNA]</scope>
    <source>
        <strain evidence="3">cv. AL8/78</strain>
    </source>
</reference>
<proteinExistence type="predicted"/>
<feature type="compositionally biased region" description="Basic and acidic residues" evidence="1">
    <location>
        <begin position="117"/>
        <end position="126"/>
    </location>
</feature>
<feature type="compositionally biased region" description="Polar residues" evidence="1">
    <location>
        <begin position="54"/>
        <end position="72"/>
    </location>
</feature>
<protein>
    <submittedName>
        <fullName evidence="2">Uncharacterized protein</fullName>
    </submittedName>
</protein>
<feature type="compositionally biased region" description="Polar residues" evidence="1">
    <location>
        <begin position="91"/>
        <end position="116"/>
    </location>
</feature>
<accession>A0A453DW71</accession>
<feature type="compositionally biased region" description="Polar residues" evidence="1">
    <location>
        <begin position="127"/>
        <end position="142"/>
    </location>
</feature>
<feature type="compositionally biased region" description="Basic and acidic residues" evidence="1">
    <location>
        <begin position="218"/>
        <end position="233"/>
    </location>
</feature>
<feature type="compositionally biased region" description="Basic and acidic residues" evidence="1">
    <location>
        <begin position="183"/>
        <end position="207"/>
    </location>
</feature>
<dbReference type="EnsemblPlants" id="AET3Gv20123800.8">
    <property type="protein sequence ID" value="AET3Gv20123800.8"/>
    <property type="gene ID" value="AET3Gv20123800"/>
</dbReference>
<organism evidence="2 3">
    <name type="scientific">Aegilops tauschii subsp. strangulata</name>
    <name type="common">Goatgrass</name>
    <dbReference type="NCBI Taxonomy" id="200361"/>
    <lineage>
        <taxon>Eukaryota</taxon>
        <taxon>Viridiplantae</taxon>
        <taxon>Streptophyta</taxon>
        <taxon>Embryophyta</taxon>
        <taxon>Tracheophyta</taxon>
        <taxon>Spermatophyta</taxon>
        <taxon>Magnoliopsida</taxon>
        <taxon>Liliopsida</taxon>
        <taxon>Poales</taxon>
        <taxon>Poaceae</taxon>
        <taxon>BOP clade</taxon>
        <taxon>Pooideae</taxon>
        <taxon>Triticodae</taxon>
        <taxon>Triticeae</taxon>
        <taxon>Triticinae</taxon>
        <taxon>Aegilops</taxon>
    </lineage>
</organism>
<reference evidence="3" key="1">
    <citation type="journal article" date="2014" name="Science">
        <title>Ancient hybridizations among the ancestral genomes of bread wheat.</title>
        <authorList>
            <consortium name="International Wheat Genome Sequencing Consortium,"/>
            <person name="Marcussen T."/>
            <person name="Sandve S.R."/>
            <person name="Heier L."/>
            <person name="Spannagl M."/>
            <person name="Pfeifer M."/>
            <person name="Jakobsen K.S."/>
            <person name="Wulff B.B."/>
            <person name="Steuernagel B."/>
            <person name="Mayer K.F."/>
            <person name="Olsen O.A."/>
        </authorList>
    </citation>
    <scope>NUCLEOTIDE SEQUENCE [LARGE SCALE GENOMIC DNA]</scope>
    <source>
        <strain evidence="3">cv. AL8/78</strain>
    </source>
</reference>
<reference evidence="2" key="3">
    <citation type="journal article" date="2017" name="Nature">
        <title>Genome sequence of the progenitor of the wheat D genome Aegilops tauschii.</title>
        <authorList>
            <person name="Luo M.C."/>
            <person name="Gu Y.Q."/>
            <person name="Puiu D."/>
            <person name="Wang H."/>
            <person name="Twardziok S.O."/>
            <person name="Deal K.R."/>
            <person name="Huo N."/>
            <person name="Zhu T."/>
            <person name="Wang L."/>
            <person name="Wang Y."/>
            <person name="McGuire P.E."/>
            <person name="Liu S."/>
            <person name="Long H."/>
            <person name="Ramasamy R.K."/>
            <person name="Rodriguez J.C."/>
            <person name="Van S.L."/>
            <person name="Yuan L."/>
            <person name="Wang Z."/>
            <person name="Xia Z."/>
            <person name="Xiao L."/>
            <person name="Anderson O.D."/>
            <person name="Ouyang S."/>
            <person name="Liang Y."/>
            <person name="Zimin A.V."/>
            <person name="Pertea G."/>
            <person name="Qi P."/>
            <person name="Bennetzen J.L."/>
            <person name="Dai X."/>
            <person name="Dawson M.W."/>
            <person name="Muller H.G."/>
            <person name="Kugler K."/>
            <person name="Rivarola-Duarte L."/>
            <person name="Spannagl M."/>
            <person name="Mayer K.F.X."/>
            <person name="Lu F.H."/>
            <person name="Bevan M.W."/>
            <person name="Leroy P."/>
            <person name="Li P."/>
            <person name="You F.M."/>
            <person name="Sun Q."/>
            <person name="Liu Z."/>
            <person name="Lyons E."/>
            <person name="Wicker T."/>
            <person name="Salzberg S.L."/>
            <person name="Devos K.M."/>
            <person name="Dvorak J."/>
        </authorList>
    </citation>
    <scope>NUCLEOTIDE SEQUENCE [LARGE SCALE GENOMIC DNA]</scope>
    <source>
        <strain evidence="2">cv. AL8/78</strain>
    </source>
</reference>
<dbReference type="AlphaFoldDB" id="A0A453DW71"/>
<dbReference type="Gramene" id="AET3Gv20123800.8">
    <property type="protein sequence ID" value="AET3Gv20123800.8"/>
    <property type="gene ID" value="AET3Gv20123800"/>
</dbReference>
<reference evidence="2" key="4">
    <citation type="submission" date="2019-03" db="UniProtKB">
        <authorList>
            <consortium name="EnsemblPlants"/>
        </authorList>
    </citation>
    <scope>IDENTIFICATION</scope>
</reference>
<evidence type="ECO:0000313" key="3">
    <source>
        <dbReference type="Proteomes" id="UP000015105"/>
    </source>
</evidence>
<dbReference type="Proteomes" id="UP000015105">
    <property type="component" value="Chromosome 3D"/>
</dbReference>
<feature type="compositionally biased region" description="Polar residues" evidence="1">
    <location>
        <begin position="339"/>
        <end position="363"/>
    </location>
</feature>
<keyword evidence="3" id="KW-1185">Reference proteome</keyword>
<feature type="compositionally biased region" description="Basic and acidic residues" evidence="1">
    <location>
        <begin position="311"/>
        <end position="324"/>
    </location>
</feature>
<feature type="region of interest" description="Disordered" evidence="1">
    <location>
        <begin position="1"/>
        <end position="387"/>
    </location>
</feature>
<feature type="compositionally biased region" description="Polar residues" evidence="1">
    <location>
        <begin position="295"/>
        <end position="304"/>
    </location>
</feature>
<evidence type="ECO:0000313" key="2">
    <source>
        <dbReference type="EnsemblPlants" id="AET3Gv20123800.8"/>
    </source>
</evidence>
<feature type="compositionally biased region" description="Low complexity" evidence="1">
    <location>
        <begin position="73"/>
        <end position="90"/>
    </location>
</feature>
<sequence length="387" mass="41093">QPEGPEPPATYSGRTIRIDPRKQTGTESRTILVPPPSGGTISSSSFTVQPLPAETTSHGQNSPGQIKESNFFTTTEKTPPPSKQKSPTTQRSASSVQSTTSNFFTPAAPPSTTKMSQRIDTEKSTSKDASSPTRPGQGSSKNAPDKLHLSASGEAATLSKPTLSQEAPKPTDKTPYAQQPSEQAKKAAADQKDAAHLPKHVAFRDIQNETAPQARSRGAKDSTTEGKEADQRRAASAPTRELPPGSQNTPQAPPADLKVSDSSPMKEGAINEDERFSTKRLRKMLEQSDPAALKPQSTDMQPPQVQAAGTRDPRTPITADERRATSPPEGGMASDDRGSTQPRKSPSTNEQQPAPRMPSQSPAGESAAPKTYSTHAKVPAKQSHSTV</sequence>
<reference evidence="2" key="5">
    <citation type="journal article" date="2021" name="G3 (Bethesda)">
        <title>Aegilops tauschii genome assembly Aet v5.0 features greater sequence contiguity and improved annotation.</title>
        <authorList>
            <person name="Wang L."/>
            <person name="Zhu T."/>
            <person name="Rodriguez J.C."/>
            <person name="Deal K.R."/>
            <person name="Dubcovsky J."/>
            <person name="McGuire P.E."/>
            <person name="Lux T."/>
            <person name="Spannagl M."/>
            <person name="Mayer K.F.X."/>
            <person name="Baldrich P."/>
            <person name="Meyers B.C."/>
            <person name="Huo N."/>
            <person name="Gu Y.Q."/>
            <person name="Zhou H."/>
            <person name="Devos K.M."/>
            <person name="Bennetzen J.L."/>
            <person name="Unver T."/>
            <person name="Budak H."/>
            <person name="Gulick P.J."/>
            <person name="Galiba G."/>
            <person name="Kalapos B."/>
            <person name="Nelson D.R."/>
            <person name="Li P."/>
            <person name="You F.M."/>
            <person name="Luo M.C."/>
            <person name="Dvorak J."/>
        </authorList>
    </citation>
    <scope>NUCLEOTIDE SEQUENCE [LARGE SCALE GENOMIC DNA]</scope>
    <source>
        <strain evidence="2">cv. AL8/78</strain>
    </source>
</reference>
<evidence type="ECO:0000256" key="1">
    <source>
        <dbReference type="SAM" id="MobiDB-lite"/>
    </source>
</evidence>